<evidence type="ECO:0000313" key="1">
    <source>
        <dbReference type="EMBL" id="KAJ0024869.1"/>
    </source>
</evidence>
<gene>
    <name evidence="1" type="ORF">Pint_07743</name>
</gene>
<dbReference type="Proteomes" id="UP001163603">
    <property type="component" value="Chromosome 10"/>
</dbReference>
<name>A0ACC0XUJ5_9ROSI</name>
<protein>
    <submittedName>
        <fullName evidence="1">Uncharacterized protein</fullName>
    </submittedName>
</protein>
<sequence length="135" mass="14691">MIKPSQLLNNSDLGWDVTKQPNPCLWKGVKCSGGSLITQLSLSGFGLSDSEFLSVVCNISSLQWLDVSENQLSSIIHEFIRNCGRTGVLELLNSSVNSTPDNTPRHFLIKLPSLANSNHHPFPSSVSSSPARLKT</sequence>
<comment type="caution">
    <text evidence="1">The sequence shown here is derived from an EMBL/GenBank/DDBJ whole genome shotgun (WGS) entry which is preliminary data.</text>
</comment>
<keyword evidence="2" id="KW-1185">Reference proteome</keyword>
<organism evidence="1 2">
    <name type="scientific">Pistacia integerrima</name>
    <dbReference type="NCBI Taxonomy" id="434235"/>
    <lineage>
        <taxon>Eukaryota</taxon>
        <taxon>Viridiplantae</taxon>
        <taxon>Streptophyta</taxon>
        <taxon>Embryophyta</taxon>
        <taxon>Tracheophyta</taxon>
        <taxon>Spermatophyta</taxon>
        <taxon>Magnoliopsida</taxon>
        <taxon>eudicotyledons</taxon>
        <taxon>Gunneridae</taxon>
        <taxon>Pentapetalae</taxon>
        <taxon>rosids</taxon>
        <taxon>malvids</taxon>
        <taxon>Sapindales</taxon>
        <taxon>Anacardiaceae</taxon>
        <taxon>Pistacia</taxon>
    </lineage>
</organism>
<evidence type="ECO:0000313" key="2">
    <source>
        <dbReference type="Proteomes" id="UP001163603"/>
    </source>
</evidence>
<proteinExistence type="predicted"/>
<accession>A0ACC0XUJ5</accession>
<reference evidence="2" key="1">
    <citation type="journal article" date="2023" name="G3 (Bethesda)">
        <title>Genome assembly and association tests identify interacting loci associated with vigor, precocity, and sex in interspecific pistachio rootstocks.</title>
        <authorList>
            <person name="Palmer W."/>
            <person name="Jacygrad E."/>
            <person name="Sagayaradj S."/>
            <person name="Cavanaugh K."/>
            <person name="Han R."/>
            <person name="Bertier L."/>
            <person name="Beede B."/>
            <person name="Kafkas S."/>
            <person name="Golino D."/>
            <person name="Preece J."/>
            <person name="Michelmore R."/>
        </authorList>
    </citation>
    <scope>NUCLEOTIDE SEQUENCE [LARGE SCALE GENOMIC DNA]</scope>
</reference>
<dbReference type="EMBL" id="CM047745">
    <property type="protein sequence ID" value="KAJ0024869.1"/>
    <property type="molecule type" value="Genomic_DNA"/>
</dbReference>